<protein>
    <submittedName>
        <fullName evidence="1">Uncharacterized protein</fullName>
    </submittedName>
</protein>
<evidence type="ECO:0000313" key="2">
    <source>
        <dbReference type="Proteomes" id="UP001497700"/>
    </source>
</evidence>
<evidence type="ECO:0000313" key="1">
    <source>
        <dbReference type="EMBL" id="KAI4860523.1"/>
    </source>
</evidence>
<proteinExistence type="predicted"/>
<dbReference type="Proteomes" id="UP001497700">
    <property type="component" value="Unassembled WGS sequence"/>
</dbReference>
<comment type="caution">
    <text evidence="1">The sequence shown here is derived from an EMBL/GenBank/DDBJ whole genome shotgun (WGS) entry which is preliminary data.</text>
</comment>
<keyword evidence="2" id="KW-1185">Reference proteome</keyword>
<sequence length="328" mass="34816">MRSFASTLVTLVVLWSLGITGAEGAGVSVDFKYPTESLTFNSFDTIEVTYECNITSPKLYTWCRSAAGSVTWERLDYTNGFNSSASIQLNFTVDADPTNCWFNMRDPSGGVGVNSENFQFNSTMAERKTFSLDSASSSSSSSPTSTSSPVSTGSPQTTQSGVSTPSPAAESTSESTSSPSPSSSASASPSPGLSTGAQAGIGVGVGLVGIFIGAAAVVFYRRRTKRGDGSREKDISALSDSSHYLPTMGTSNVTSSSSQDPGMGYYAEAPNNNVQRDPFAEGRPNPAPYVEYALSVGLEEHKFRGTPPVQRMRMRHEMEVPSRTHEMP</sequence>
<name>A0ACB9YMZ0_9PEZI</name>
<reference evidence="1 2" key="1">
    <citation type="journal article" date="2022" name="New Phytol.">
        <title>Ecological generalism drives hyperdiversity of secondary metabolite gene clusters in xylarialean endophytes.</title>
        <authorList>
            <person name="Franco M.E.E."/>
            <person name="Wisecaver J.H."/>
            <person name="Arnold A.E."/>
            <person name="Ju Y.M."/>
            <person name="Slot J.C."/>
            <person name="Ahrendt S."/>
            <person name="Moore L.P."/>
            <person name="Eastman K.E."/>
            <person name="Scott K."/>
            <person name="Konkel Z."/>
            <person name="Mondo S.J."/>
            <person name="Kuo A."/>
            <person name="Hayes R.D."/>
            <person name="Haridas S."/>
            <person name="Andreopoulos B."/>
            <person name="Riley R."/>
            <person name="LaButti K."/>
            <person name="Pangilinan J."/>
            <person name="Lipzen A."/>
            <person name="Amirebrahimi M."/>
            <person name="Yan J."/>
            <person name="Adam C."/>
            <person name="Keymanesh K."/>
            <person name="Ng V."/>
            <person name="Louie K."/>
            <person name="Northen T."/>
            <person name="Drula E."/>
            <person name="Henrissat B."/>
            <person name="Hsieh H.M."/>
            <person name="Youens-Clark K."/>
            <person name="Lutzoni F."/>
            <person name="Miadlikowska J."/>
            <person name="Eastwood D.C."/>
            <person name="Hamelin R.C."/>
            <person name="Grigoriev I.V."/>
            <person name="U'Ren J.M."/>
        </authorList>
    </citation>
    <scope>NUCLEOTIDE SEQUENCE [LARGE SCALE GENOMIC DNA]</scope>
    <source>
        <strain evidence="1 2">CBS 119005</strain>
    </source>
</reference>
<dbReference type="EMBL" id="MU393583">
    <property type="protein sequence ID" value="KAI4860523.1"/>
    <property type="molecule type" value="Genomic_DNA"/>
</dbReference>
<organism evidence="1 2">
    <name type="scientific">Hypoxylon rubiginosum</name>
    <dbReference type="NCBI Taxonomy" id="110542"/>
    <lineage>
        <taxon>Eukaryota</taxon>
        <taxon>Fungi</taxon>
        <taxon>Dikarya</taxon>
        <taxon>Ascomycota</taxon>
        <taxon>Pezizomycotina</taxon>
        <taxon>Sordariomycetes</taxon>
        <taxon>Xylariomycetidae</taxon>
        <taxon>Xylariales</taxon>
        <taxon>Hypoxylaceae</taxon>
        <taxon>Hypoxylon</taxon>
    </lineage>
</organism>
<accession>A0ACB9YMZ0</accession>
<gene>
    <name evidence="1" type="ORF">F4820DRAFT_107074</name>
</gene>